<dbReference type="InterPro" id="IPR025381">
    <property type="entry name" value="DUF4296"/>
</dbReference>
<dbReference type="EMBL" id="BAABHA010000008">
    <property type="protein sequence ID" value="GAA4384323.1"/>
    <property type="molecule type" value="Genomic_DNA"/>
</dbReference>
<comment type="caution">
    <text evidence="3">The sequence shown here is derived from an EMBL/GenBank/DDBJ whole genome shotgun (WGS) entry which is preliminary data.</text>
</comment>
<sequence>MKISLFAFLLLLLGLFTQCGRPEEPTPPAKLVPQDKMVALLIDIHLLEARVEAASMQADSARALFNQQLKDIYWRHEVEEDVFRQSYQYYAVHDKDLEQLYATVIDSLGQREIKLNEATGSK</sequence>
<proteinExistence type="predicted"/>
<dbReference type="Pfam" id="PF14129">
    <property type="entry name" value="DUF4296"/>
    <property type="match status" value="1"/>
</dbReference>
<feature type="signal peptide" evidence="1">
    <location>
        <begin position="1"/>
        <end position="19"/>
    </location>
</feature>
<evidence type="ECO:0000313" key="3">
    <source>
        <dbReference type="EMBL" id="GAA4384323.1"/>
    </source>
</evidence>
<gene>
    <name evidence="3" type="ORF">GCM10023186_26410</name>
</gene>
<reference evidence="4" key="1">
    <citation type="journal article" date="2019" name="Int. J. Syst. Evol. Microbiol.">
        <title>The Global Catalogue of Microorganisms (GCM) 10K type strain sequencing project: providing services to taxonomists for standard genome sequencing and annotation.</title>
        <authorList>
            <consortium name="The Broad Institute Genomics Platform"/>
            <consortium name="The Broad Institute Genome Sequencing Center for Infectious Disease"/>
            <person name="Wu L."/>
            <person name="Ma J."/>
        </authorList>
    </citation>
    <scope>NUCLEOTIDE SEQUENCE [LARGE SCALE GENOMIC DNA]</scope>
    <source>
        <strain evidence="4">JCM 17924</strain>
    </source>
</reference>
<protein>
    <recommendedName>
        <fullName evidence="2">DUF4296 domain-containing protein</fullName>
    </recommendedName>
</protein>
<keyword evidence="4" id="KW-1185">Reference proteome</keyword>
<dbReference type="RefSeq" id="WP_345224916.1">
    <property type="nucleotide sequence ID" value="NZ_BAABHA010000008.1"/>
</dbReference>
<accession>A0ABP8J3C7</accession>
<organism evidence="3 4">
    <name type="scientific">Hymenobacter koreensis</name>
    <dbReference type="NCBI Taxonomy" id="1084523"/>
    <lineage>
        <taxon>Bacteria</taxon>
        <taxon>Pseudomonadati</taxon>
        <taxon>Bacteroidota</taxon>
        <taxon>Cytophagia</taxon>
        <taxon>Cytophagales</taxon>
        <taxon>Hymenobacteraceae</taxon>
        <taxon>Hymenobacter</taxon>
    </lineage>
</organism>
<evidence type="ECO:0000256" key="1">
    <source>
        <dbReference type="SAM" id="SignalP"/>
    </source>
</evidence>
<dbReference type="Proteomes" id="UP001500454">
    <property type="component" value="Unassembled WGS sequence"/>
</dbReference>
<evidence type="ECO:0000313" key="4">
    <source>
        <dbReference type="Proteomes" id="UP001500454"/>
    </source>
</evidence>
<feature type="chain" id="PRO_5045510891" description="DUF4296 domain-containing protein" evidence="1">
    <location>
        <begin position="20"/>
        <end position="122"/>
    </location>
</feature>
<evidence type="ECO:0000259" key="2">
    <source>
        <dbReference type="Pfam" id="PF14129"/>
    </source>
</evidence>
<keyword evidence="1" id="KW-0732">Signal</keyword>
<feature type="domain" description="DUF4296" evidence="2">
    <location>
        <begin position="28"/>
        <end position="112"/>
    </location>
</feature>
<name>A0ABP8J3C7_9BACT</name>